<feature type="transmembrane region" description="Helical" evidence="1">
    <location>
        <begin position="126"/>
        <end position="147"/>
    </location>
</feature>
<accession>A0A1R2AKK7</accession>
<keyword evidence="1" id="KW-1133">Transmembrane helix</keyword>
<feature type="transmembrane region" description="Helical" evidence="1">
    <location>
        <begin position="73"/>
        <end position="93"/>
    </location>
</feature>
<reference evidence="2 3" key="1">
    <citation type="submission" date="2016-11" db="EMBL/GenBank/DDBJ databases">
        <title>The macronuclear genome of Stentor coeruleus: a giant cell with tiny introns.</title>
        <authorList>
            <person name="Slabodnick M."/>
            <person name="Ruby J.G."/>
            <person name="Reiff S.B."/>
            <person name="Swart E.C."/>
            <person name="Gosai S."/>
            <person name="Prabakaran S."/>
            <person name="Witkowska E."/>
            <person name="Larue G.E."/>
            <person name="Fisher S."/>
            <person name="Freeman R.M."/>
            <person name="Gunawardena J."/>
            <person name="Chu W."/>
            <person name="Stover N.A."/>
            <person name="Gregory B.D."/>
            <person name="Nowacki M."/>
            <person name="Derisi J."/>
            <person name="Roy S.W."/>
            <person name="Marshall W.F."/>
            <person name="Sood P."/>
        </authorList>
    </citation>
    <scope>NUCLEOTIDE SEQUENCE [LARGE SCALE GENOMIC DNA]</scope>
    <source>
        <strain evidence="2">WM001</strain>
    </source>
</reference>
<name>A0A1R2AKK7_9CILI</name>
<feature type="transmembrane region" description="Helical" evidence="1">
    <location>
        <begin position="43"/>
        <end position="61"/>
    </location>
</feature>
<feature type="transmembrane region" description="Helical" evidence="1">
    <location>
        <begin position="12"/>
        <end position="31"/>
    </location>
</feature>
<keyword evidence="1" id="KW-0472">Membrane</keyword>
<sequence length="194" mass="21775">MPNLTLNNIKFGMLPIGALGISIIAVGGLGYDHDECGPYIPAWLIVAGISFIFFAFIYSLSVHYSGRDKSLTICYAVLSGILVLFNIFLLIVGDYAFSQLGSSCSTKKYGSGKSRYIPYTSTLVEIIIFNIFTVVGIYYWFCLVFTYKNEGIHYYKKQEKVNTDEVNQHKANKNANSVEDHNNMIHNEPDQVQP</sequence>
<evidence type="ECO:0000313" key="2">
    <source>
        <dbReference type="EMBL" id="OMJ65036.1"/>
    </source>
</evidence>
<dbReference type="Proteomes" id="UP000187209">
    <property type="component" value="Unassembled WGS sequence"/>
</dbReference>
<keyword evidence="1" id="KW-0812">Transmembrane</keyword>
<dbReference type="AlphaFoldDB" id="A0A1R2AKK7"/>
<protein>
    <submittedName>
        <fullName evidence="2">Uncharacterized protein</fullName>
    </submittedName>
</protein>
<proteinExistence type="predicted"/>
<dbReference type="EMBL" id="MPUH01002534">
    <property type="protein sequence ID" value="OMJ65036.1"/>
    <property type="molecule type" value="Genomic_DNA"/>
</dbReference>
<organism evidence="2 3">
    <name type="scientific">Stentor coeruleus</name>
    <dbReference type="NCBI Taxonomy" id="5963"/>
    <lineage>
        <taxon>Eukaryota</taxon>
        <taxon>Sar</taxon>
        <taxon>Alveolata</taxon>
        <taxon>Ciliophora</taxon>
        <taxon>Postciliodesmatophora</taxon>
        <taxon>Heterotrichea</taxon>
        <taxon>Heterotrichida</taxon>
        <taxon>Stentoridae</taxon>
        <taxon>Stentor</taxon>
    </lineage>
</organism>
<evidence type="ECO:0000313" key="3">
    <source>
        <dbReference type="Proteomes" id="UP000187209"/>
    </source>
</evidence>
<gene>
    <name evidence="2" type="ORF">SteCoe_39648</name>
</gene>
<comment type="caution">
    <text evidence="2">The sequence shown here is derived from an EMBL/GenBank/DDBJ whole genome shotgun (WGS) entry which is preliminary data.</text>
</comment>
<evidence type="ECO:0000256" key="1">
    <source>
        <dbReference type="SAM" id="Phobius"/>
    </source>
</evidence>
<keyword evidence="3" id="KW-1185">Reference proteome</keyword>